<evidence type="ECO:0000313" key="13">
    <source>
        <dbReference type="EMBL" id="SDG96323.1"/>
    </source>
</evidence>
<evidence type="ECO:0000313" key="14">
    <source>
        <dbReference type="Proteomes" id="UP000199492"/>
    </source>
</evidence>
<accession>A0A1G7YII3</accession>
<sequence>MHKNKSNKVLDTKLDAVSLSLKQSIKNLDSYTHVRGESLYVDDVNVRQGTFHAVVFDSPKAHGKIKHIDYSKAEALEGVERIFTYKDVPGENEIGGIIADEPLFAEDEVHFWGMPIALIVAESEFIARKARGLIEIEIEDLPVITTAKEAKAKGSFINAPRSFSLGDTEKAFADCDYVFEGETFSNGQEHLYIEAQGSYAEPMENGNIKVTSSTQGPTAVQKTIAKVLGIAMHKIEVDVTRLGGGFGGKEDQATPWAVMVALATHHLNQSVKLILNRHDDLRMTGKRHPYESTYKIGLSKDLKILAYQTEFLQNSGAAADLSPAIAERTLFHATNSYYVPNVTTKVLSCKTNLPPNTAFRGFGGPQGMFVIESAIAKAASEIGVSARQIQEANLLDENDTFSYGQIAKKVEAKNTWHSAKNIFNSDALEQEVADFNKNNTAFKKGLSFMPITFGISFTNTPMNHARALVHIYLDGSVGISTAAVEMGQGVNTKMMQIAADVFSIPIEKIKIETTNTTRVANTSPSAASSTADLNGKATLMACNALVERLKLVASEDLNVSKKDITLKDESVFINDKPSELSWTQLISSAMLKRVALTENAHYATPEIHFDKTKEKGHPFAYHVYGTAITTVTVDCTRGTYEFDSVKIVHDYGKSMSEGIDLGQVEGALIQGIGWMTLEEIAYNDDGKLLSNALSTYKVPDIFSVPKCVEVIPVETEGNDMAILKSKAVGEPPLMYGIGAYFALQNAIKAFNSNYDLEFHAPMTPEKVLMSLYNNQSV</sequence>
<protein>
    <submittedName>
        <fullName evidence="13">Xanthine dehydrogenase large subunit</fullName>
    </submittedName>
</protein>
<dbReference type="PANTHER" id="PTHR11908">
    <property type="entry name" value="XANTHINE DEHYDROGENASE"/>
    <property type="match status" value="1"/>
</dbReference>
<dbReference type="InterPro" id="IPR046867">
    <property type="entry name" value="AldOxase/xan_DH_MoCoBD2"/>
</dbReference>
<reference evidence="14" key="1">
    <citation type="submission" date="2016-10" db="EMBL/GenBank/DDBJ databases">
        <authorList>
            <person name="Varghese N."/>
            <person name="Submissions S."/>
        </authorList>
    </citation>
    <scope>NUCLEOTIDE SEQUENCE [LARGE SCALE GENOMIC DNA]</scope>
    <source>
        <strain evidence="14">DSM 15363</strain>
    </source>
</reference>
<name>A0A1G7YII3_9FLAO</name>
<dbReference type="OrthoDB" id="9759099at2"/>
<evidence type="ECO:0000256" key="7">
    <source>
        <dbReference type="ARBA" id="ARBA00023002"/>
    </source>
</evidence>
<evidence type="ECO:0000256" key="1">
    <source>
        <dbReference type="ARBA" id="ARBA00001924"/>
    </source>
</evidence>
<dbReference type="FunFam" id="3.30.365.10:FF:000001">
    <property type="entry name" value="Xanthine dehydrogenase oxidase"/>
    <property type="match status" value="1"/>
</dbReference>
<dbReference type="EMBL" id="FNCZ01000001">
    <property type="protein sequence ID" value="SDG96323.1"/>
    <property type="molecule type" value="Genomic_DNA"/>
</dbReference>
<dbReference type="Pfam" id="PF01315">
    <property type="entry name" value="Ald_Xan_dh_C"/>
    <property type="match status" value="1"/>
</dbReference>
<comment type="cofactor">
    <cofactor evidence="11">
        <name>Mo-molybdopterin cytosine dinucleotide</name>
        <dbReference type="ChEBI" id="CHEBI:71308"/>
    </cofactor>
</comment>
<keyword evidence="6" id="KW-0479">Metal-binding</keyword>
<dbReference type="InterPro" id="IPR000674">
    <property type="entry name" value="Ald_Oxase/Xan_DH_a/b"/>
</dbReference>
<evidence type="ECO:0000256" key="6">
    <source>
        <dbReference type="ARBA" id="ARBA00022723"/>
    </source>
</evidence>
<dbReference type="AlphaFoldDB" id="A0A1G7YII3"/>
<comment type="cofactor">
    <cofactor evidence="1">
        <name>Mo-molybdopterin</name>
        <dbReference type="ChEBI" id="CHEBI:71302"/>
    </cofactor>
</comment>
<comment type="cofactor">
    <cofactor evidence="10">
        <name>[2Fe-2S] cluster</name>
        <dbReference type="ChEBI" id="CHEBI:190135"/>
    </cofactor>
</comment>
<dbReference type="SUPFAM" id="SSF54665">
    <property type="entry name" value="CO dehydrogenase molybdoprotein N-domain-like"/>
    <property type="match status" value="1"/>
</dbReference>
<evidence type="ECO:0000256" key="2">
    <source>
        <dbReference type="ARBA" id="ARBA00001974"/>
    </source>
</evidence>
<dbReference type="InterPro" id="IPR037165">
    <property type="entry name" value="AldOxase/xan_DH_Mopterin-bd_sf"/>
</dbReference>
<evidence type="ECO:0000256" key="3">
    <source>
        <dbReference type="ARBA" id="ARBA00006849"/>
    </source>
</evidence>
<keyword evidence="8" id="KW-0408">Iron</keyword>
<dbReference type="GO" id="GO:0051537">
    <property type="term" value="F:2 iron, 2 sulfur cluster binding"/>
    <property type="evidence" value="ECO:0007669"/>
    <property type="project" value="UniProtKB-KW"/>
</dbReference>
<dbReference type="SUPFAM" id="SSF56003">
    <property type="entry name" value="Molybdenum cofactor-binding domain"/>
    <property type="match status" value="1"/>
</dbReference>
<evidence type="ECO:0000259" key="12">
    <source>
        <dbReference type="SMART" id="SM01008"/>
    </source>
</evidence>
<dbReference type="PANTHER" id="PTHR11908:SF132">
    <property type="entry name" value="ALDEHYDE OXIDASE 1-RELATED"/>
    <property type="match status" value="1"/>
</dbReference>
<comment type="similarity">
    <text evidence="3">Belongs to the xanthine dehydrogenase family.</text>
</comment>
<dbReference type="Pfam" id="PF20256">
    <property type="entry name" value="MoCoBD_2"/>
    <property type="match status" value="1"/>
</dbReference>
<evidence type="ECO:0000256" key="4">
    <source>
        <dbReference type="ARBA" id="ARBA00022505"/>
    </source>
</evidence>
<keyword evidence="4" id="KW-0500">Molybdenum</keyword>
<dbReference type="RefSeq" id="WP_092466495.1">
    <property type="nucleotide sequence ID" value="NZ_FNCZ01000001.1"/>
</dbReference>
<dbReference type="GO" id="GO:0016491">
    <property type="term" value="F:oxidoreductase activity"/>
    <property type="evidence" value="ECO:0007669"/>
    <property type="project" value="UniProtKB-KW"/>
</dbReference>
<evidence type="ECO:0000256" key="11">
    <source>
        <dbReference type="ARBA" id="ARBA00053029"/>
    </source>
</evidence>
<dbReference type="FunFam" id="3.30.365.10:FF:000002">
    <property type="entry name" value="Xanthine dehydrogenase oxidase"/>
    <property type="match status" value="1"/>
</dbReference>
<dbReference type="Gene3D" id="3.30.365.10">
    <property type="entry name" value="Aldehyde oxidase/xanthine dehydrogenase, molybdopterin binding domain"/>
    <property type="match status" value="4"/>
</dbReference>
<evidence type="ECO:0000256" key="10">
    <source>
        <dbReference type="ARBA" id="ARBA00034078"/>
    </source>
</evidence>
<evidence type="ECO:0000256" key="8">
    <source>
        <dbReference type="ARBA" id="ARBA00023004"/>
    </source>
</evidence>
<comment type="cofactor">
    <cofactor evidence="2">
        <name>FAD</name>
        <dbReference type="ChEBI" id="CHEBI:57692"/>
    </cofactor>
</comment>
<dbReference type="Gene3D" id="3.90.1170.50">
    <property type="entry name" value="Aldehyde oxidase/xanthine dehydrogenase, a/b hammerhead"/>
    <property type="match status" value="1"/>
</dbReference>
<organism evidence="13 14">
    <name type="scientific">Winogradskyella thalassocola</name>
    <dbReference type="NCBI Taxonomy" id="262004"/>
    <lineage>
        <taxon>Bacteria</taxon>
        <taxon>Pseudomonadati</taxon>
        <taxon>Bacteroidota</taxon>
        <taxon>Flavobacteriia</taxon>
        <taxon>Flavobacteriales</taxon>
        <taxon>Flavobacteriaceae</taxon>
        <taxon>Winogradskyella</taxon>
    </lineage>
</organism>
<evidence type="ECO:0000256" key="5">
    <source>
        <dbReference type="ARBA" id="ARBA00022714"/>
    </source>
</evidence>
<dbReference type="InterPro" id="IPR016208">
    <property type="entry name" value="Ald_Oxase/xanthine_DH-like"/>
</dbReference>
<dbReference type="GO" id="GO:0005506">
    <property type="term" value="F:iron ion binding"/>
    <property type="evidence" value="ECO:0007669"/>
    <property type="project" value="InterPro"/>
</dbReference>
<gene>
    <name evidence="13" type="ORF">SAMN04489796_1011045</name>
</gene>
<evidence type="ECO:0000256" key="9">
    <source>
        <dbReference type="ARBA" id="ARBA00023014"/>
    </source>
</evidence>
<dbReference type="SMART" id="SM01008">
    <property type="entry name" value="Ald_Xan_dh_C"/>
    <property type="match status" value="1"/>
</dbReference>
<proteinExistence type="inferred from homology"/>
<keyword evidence="14" id="KW-1185">Reference proteome</keyword>
<keyword evidence="7" id="KW-0560">Oxidoreductase</keyword>
<dbReference type="Pfam" id="PF02738">
    <property type="entry name" value="MoCoBD_1"/>
    <property type="match status" value="1"/>
</dbReference>
<keyword evidence="9" id="KW-0411">Iron-sulfur</keyword>
<dbReference type="InterPro" id="IPR036856">
    <property type="entry name" value="Ald_Oxase/Xan_DH_a/b_sf"/>
</dbReference>
<keyword evidence="5" id="KW-0001">2Fe-2S</keyword>
<feature type="domain" description="Aldehyde oxidase/xanthine dehydrogenase a/b hammerhead" evidence="12">
    <location>
        <begin position="35"/>
        <end position="142"/>
    </location>
</feature>
<dbReference type="STRING" id="262004.SAMN04489796_1011045"/>
<dbReference type="InterPro" id="IPR008274">
    <property type="entry name" value="AldOxase/xan_DH_MoCoBD1"/>
</dbReference>
<dbReference type="Proteomes" id="UP000199492">
    <property type="component" value="Unassembled WGS sequence"/>
</dbReference>